<keyword evidence="2" id="KW-0732">Signal</keyword>
<feature type="compositionally biased region" description="Low complexity" evidence="1">
    <location>
        <begin position="375"/>
        <end position="394"/>
    </location>
</feature>
<organism evidence="3 4">
    <name type="scientific">Fomitopsis schrenkii</name>
    <name type="common">Brown rot fungus</name>
    <dbReference type="NCBI Taxonomy" id="2126942"/>
    <lineage>
        <taxon>Eukaryota</taxon>
        <taxon>Fungi</taxon>
        <taxon>Dikarya</taxon>
        <taxon>Basidiomycota</taxon>
        <taxon>Agaricomycotina</taxon>
        <taxon>Agaricomycetes</taxon>
        <taxon>Polyporales</taxon>
        <taxon>Fomitopsis</taxon>
    </lineage>
</organism>
<name>S8EBG9_FOMSC</name>
<feature type="compositionally biased region" description="Polar residues" evidence="1">
    <location>
        <begin position="328"/>
        <end position="338"/>
    </location>
</feature>
<dbReference type="InParanoid" id="S8EBG9"/>
<dbReference type="AlphaFoldDB" id="S8EBG9"/>
<feature type="chain" id="PRO_5004550364" evidence="2">
    <location>
        <begin position="17"/>
        <end position="460"/>
    </location>
</feature>
<dbReference type="Proteomes" id="UP000015241">
    <property type="component" value="Unassembled WGS sequence"/>
</dbReference>
<sequence length="460" mass="49804">MTLFVPLMLAAIQAFAGNTANFLGRTLEWPWYAFWVQAFYGTVDPTKVIAGPQYEIVKTLLTNDGKHRLKRKFPDFVLHYLDGFPLNHEIDNIHQVTNHQELSQFHMGRFALTKSMLLAVCEIKALPDGKRIPAGDSFQATLATHVVNIQWEARAGAVSQASLYLASHRGIGSVVAIAAFGPHFSWRVCTPDTVPDVSSNEDPTFVYPGSDVRESDSNSDVPPTARATRATRRAAAAGAIADLPAAGPSERPKRNPHTVRAYAAYRTMEGSLLDSEPSAPEEEDNSKPPVHRAPAENRREANKGKPAAKGKTVAKGKGVGRGKAVNRPGNQKTDGAQNKKNKGHPVQAPPDKPLPLLSLPPLLESTVEQREQATASAGSSSGSSAAVGRRMAGATSADAAHTSDGSDNDNDDGQAVGIPPDELEWSEWYNWASIDGIQERLKMLNAMQRQYPNCPFIVIH</sequence>
<keyword evidence="4" id="KW-1185">Reference proteome</keyword>
<evidence type="ECO:0000256" key="1">
    <source>
        <dbReference type="SAM" id="MobiDB-lite"/>
    </source>
</evidence>
<dbReference type="OrthoDB" id="2803081at2759"/>
<evidence type="ECO:0000256" key="2">
    <source>
        <dbReference type="SAM" id="SignalP"/>
    </source>
</evidence>
<evidence type="ECO:0000313" key="4">
    <source>
        <dbReference type="Proteomes" id="UP000015241"/>
    </source>
</evidence>
<dbReference type="HOGENOM" id="CLU_594518_0_0_1"/>
<protein>
    <submittedName>
        <fullName evidence="3">Uncharacterized protein</fullName>
    </submittedName>
</protein>
<accession>S8EBG9</accession>
<feature type="compositionally biased region" description="Low complexity" evidence="1">
    <location>
        <begin position="354"/>
        <end position="363"/>
    </location>
</feature>
<dbReference type="EMBL" id="KE504147">
    <property type="protein sequence ID" value="EPT00629.1"/>
    <property type="molecule type" value="Genomic_DNA"/>
</dbReference>
<evidence type="ECO:0000313" key="3">
    <source>
        <dbReference type="EMBL" id="EPT00629.1"/>
    </source>
</evidence>
<feature type="compositionally biased region" description="Basic and acidic residues" evidence="1">
    <location>
        <begin position="293"/>
        <end position="303"/>
    </location>
</feature>
<proteinExistence type="predicted"/>
<feature type="region of interest" description="Disordered" evidence="1">
    <location>
        <begin position="271"/>
        <end position="419"/>
    </location>
</feature>
<reference evidence="3 4" key="1">
    <citation type="journal article" date="2012" name="Science">
        <title>The Paleozoic origin of enzymatic lignin decomposition reconstructed from 31 fungal genomes.</title>
        <authorList>
            <person name="Floudas D."/>
            <person name="Binder M."/>
            <person name="Riley R."/>
            <person name="Barry K."/>
            <person name="Blanchette R.A."/>
            <person name="Henrissat B."/>
            <person name="Martinez A.T."/>
            <person name="Otillar R."/>
            <person name="Spatafora J.W."/>
            <person name="Yadav J.S."/>
            <person name="Aerts A."/>
            <person name="Benoit I."/>
            <person name="Boyd A."/>
            <person name="Carlson A."/>
            <person name="Copeland A."/>
            <person name="Coutinho P.M."/>
            <person name="de Vries R.P."/>
            <person name="Ferreira P."/>
            <person name="Findley K."/>
            <person name="Foster B."/>
            <person name="Gaskell J."/>
            <person name="Glotzer D."/>
            <person name="Gorecki P."/>
            <person name="Heitman J."/>
            <person name="Hesse C."/>
            <person name="Hori C."/>
            <person name="Igarashi K."/>
            <person name="Jurgens J.A."/>
            <person name="Kallen N."/>
            <person name="Kersten P."/>
            <person name="Kohler A."/>
            <person name="Kuees U."/>
            <person name="Kumar T.K.A."/>
            <person name="Kuo A."/>
            <person name="LaButti K."/>
            <person name="Larrondo L.F."/>
            <person name="Lindquist E."/>
            <person name="Ling A."/>
            <person name="Lombard V."/>
            <person name="Lucas S."/>
            <person name="Lundell T."/>
            <person name="Martin R."/>
            <person name="McLaughlin D.J."/>
            <person name="Morgenstern I."/>
            <person name="Morin E."/>
            <person name="Murat C."/>
            <person name="Nagy L.G."/>
            <person name="Nolan M."/>
            <person name="Ohm R.A."/>
            <person name="Patyshakuliyeva A."/>
            <person name="Rokas A."/>
            <person name="Ruiz-Duenas F.J."/>
            <person name="Sabat G."/>
            <person name="Salamov A."/>
            <person name="Samejima M."/>
            <person name="Schmutz J."/>
            <person name="Slot J.C."/>
            <person name="St John F."/>
            <person name="Stenlid J."/>
            <person name="Sun H."/>
            <person name="Sun S."/>
            <person name="Syed K."/>
            <person name="Tsang A."/>
            <person name="Wiebenga A."/>
            <person name="Young D."/>
            <person name="Pisabarro A."/>
            <person name="Eastwood D.C."/>
            <person name="Martin F."/>
            <person name="Cullen D."/>
            <person name="Grigoriev I.V."/>
            <person name="Hibbett D.S."/>
        </authorList>
    </citation>
    <scope>NUCLEOTIDE SEQUENCE</scope>
    <source>
        <strain evidence="4">FP-58527</strain>
    </source>
</reference>
<feature type="region of interest" description="Disordered" evidence="1">
    <location>
        <begin position="193"/>
        <end position="256"/>
    </location>
</feature>
<feature type="compositionally biased region" description="Low complexity" evidence="1">
    <location>
        <begin position="222"/>
        <end position="248"/>
    </location>
</feature>
<feature type="compositionally biased region" description="Basic residues" evidence="1">
    <location>
        <begin position="306"/>
        <end position="320"/>
    </location>
</feature>
<feature type="signal peptide" evidence="2">
    <location>
        <begin position="1"/>
        <end position="16"/>
    </location>
</feature>
<gene>
    <name evidence="3" type="ORF">FOMPIDRAFT_1049403</name>
</gene>